<feature type="transmembrane region" description="Helical" evidence="4">
    <location>
        <begin position="6"/>
        <end position="24"/>
    </location>
</feature>
<dbReference type="PANTHER" id="PTHR11361">
    <property type="entry name" value="DNA MISMATCH REPAIR PROTEIN MUTS FAMILY MEMBER"/>
    <property type="match status" value="1"/>
</dbReference>
<dbReference type="GO" id="GO:0005829">
    <property type="term" value="C:cytosol"/>
    <property type="evidence" value="ECO:0007669"/>
    <property type="project" value="TreeGrafter"/>
</dbReference>
<proteinExistence type="predicted"/>
<sequence>MSQDIIVVAGLFAVLAGIWVVNMVSRKNRMGYIQAMLKEEWGSGHPKEYTYEEFEWISHYYKNRQERRCAKGAFIDDITWNDLEMDDVFLKLNHTYSNIGEDYLYDLLRRPQTEESVLRERERLITYFAEHEKERRVFQTKFYEIGKLLKVPVSDYIYRLSEVKKKSNTPHYLAIGGIFAAIVLAIFNITAGVIALLVVMGVNINSYYREKKEIEAYISTFSYIMKLLDISDQFEHVDIPEVEQYVQEIIKAKKQFGKFKKGSSLVVSGRHMGASLTESIMDYFRMLFHVDLIKFNSMLEEFQKNLDAIECMMENLGLLDSMIAIASYRESLSYYSVPELVKQEKAFLESEDMYHPMLENPVANTIKEERGVLVTGSNASGKSTFLKTVAISAVFAQTIHTCPARQYRACYFQIYSSMALKDNLQGNESYYIVEIKSLKRILNRVEEKTPLLCFVDEVLRGTNTIERISASAQILKSLAKVHVMCFAATHDIELTHLLEEFYSNYHFQEEVKENDILFNYMLYRGRAVSRNAIKLLGIIGYDGEIIKEAEKTAENFVNTGIWSL</sequence>
<dbReference type="GO" id="GO:0005524">
    <property type="term" value="F:ATP binding"/>
    <property type="evidence" value="ECO:0007669"/>
    <property type="project" value="UniProtKB-KW"/>
</dbReference>
<dbReference type="Pfam" id="PF00488">
    <property type="entry name" value="MutS_V"/>
    <property type="match status" value="1"/>
</dbReference>
<dbReference type="GO" id="GO:0006298">
    <property type="term" value="P:mismatch repair"/>
    <property type="evidence" value="ECO:0007669"/>
    <property type="project" value="InterPro"/>
</dbReference>
<dbReference type="PANTHER" id="PTHR11361:SF152">
    <property type="entry name" value="DNA MISMATCH REPAIR PROTEIN"/>
    <property type="match status" value="1"/>
</dbReference>
<dbReference type="AlphaFoldDB" id="A0A6N2RXH3"/>
<dbReference type="GO" id="GO:0030983">
    <property type="term" value="F:mismatched DNA binding"/>
    <property type="evidence" value="ECO:0007669"/>
    <property type="project" value="InterPro"/>
</dbReference>
<evidence type="ECO:0000259" key="5">
    <source>
        <dbReference type="SMART" id="SM00534"/>
    </source>
</evidence>
<organism evidence="6">
    <name type="scientific">[Clostridium] nexile</name>
    <dbReference type="NCBI Taxonomy" id="29361"/>
    <lineage>
        <taxon>Bacteria</taxon>
        <taxon>Bacillati</taxon>
        <taxon>Bacillota</taxon>
        <taxon>Clostridia</taxon>
        <taxon>Lachnospirales</taxon>
        <taxon>Lachnospiraceae</taxon>
        <taxon>Tyzzerella</taxon>
    </lineage>
</organism>
<gene>
    <name evidence="6" type="primary">mutS_2</name>
    <name evidence="6" type="ORF">CNLFYP112_01058</name>
</gene>
<dbReference type="InterPro" id="IPR045076">
    <property type="entry name" value="MutS"/>
</dbReference>
<name>A0A6N2RXH3_9FIRM</name>
<evidence type="ECO:0000256" key="3">
    <source>
        <dbReference type="ARBA" id="ARBA00023125"/>
    </source>
</evidence>
<dbReference type="GO" id="GO:0140664">
    <property type="term" value="F:ATP-dependent DNA damage sensor activity"/>
    <property type="evidence" value="ECO:0007669"/>
    <property type="project" value="InterPro"/>
</dbReference>
<keyword evidence="2" id="KW-0067">ATP-binding</keyword>
<keyword evidence="3" id="KW-0238">DNA-binding</keyword>
<dbReference type="InterPro" id="IPR027417">
    <property type="entry name" value="P-loop_NTPase"/>
</dbReference>
<keyword evidence="4" id="KW-0812">Transmembrane</keyword>
<evidence type="ECO:0000256" key="4">
    <source>
        <dbReference type="SAM" id="Phobius"/>
    </source>
</evidence>
<reference evidence="6" key="1">
    <citation type="submission" date="2019-11" db="EMBL/GenBank/DDBJ databases">
        <authorList>
            <person name="Feng L."/>
        </authorList>
    </citation>
    <scope>NUCLEOTIDE SEQUENCE</scope>
    <source>
        <strain evidence="6">CnexileLFYP112</strain>
    </source>
</reference>
<dbReference type="InterPro" id="IPR000432">
    <property type="entry name" value="DNA_mismatch_repair_MutS_C"/>
</dbReference>
<keyword evidence="4" id="KW-0472">Membrane</keyword>
<feature type="transmembrane region" description="Helical" evidence="4">
    <location>
        <begin position="172"/>
        <end position="202"/>
    </location>
</feature>
<dbReference type="SMART" id="SM00534">
    <property type="entry name" value="MUTSac"/>
    <property type="match status" value="1"/>
</dbReference>
<evidence type="ECO:0000256" key="2">
    <source>
        <dbReference type="ARBA" id="ARBA00022840"/>
    </source>
</evidence>
<keyword evidence="1" id="KW-0547">Nucleotide-binding</keyword>
<dbReference type="InterPro" id="IPR036187">
    <property type="entry name" value="DNA_mismatch_repair_MutS_sf"/>
</dbReference>
<accession>A0A6N2RXH3</accession>
<evidence type="ECO:0000256" key="1">
    <source>
        <dbReference type="ARBA" id="ARBA00022741"/>
    </source>
</evidence>
<protein>
    <submittedName>
        <fullName evidence="6">DNA mismatch repair protein MutS</fullName>
    </submittedName>
</protein>
<feature type="domain" description="DNA mismatch repair proteins mutS family" evidence="5">
    <location>
        <begin position="369"/>
        <end position="554"/>
    </location>
</feature>
<evidence type="ECO:0000313" key="6">
    <source>
        <dbReference type="EMBL" id="VYS85562.1"/>
    </source>
</evidence>
<dbReference type="SUPFAM" id="SSF52540">
    <property type="entry name" value="P-loop containing nucleoside triphosphate hydrolases"/>
    <property type="match status" value="1"/>
</dbReference>
<keyword evidence="4" id="KW-1133">Transmembrane helix</keyword>
<dbReference type="Gene3D" id="3.40.50.300">
    <property type="entry name" value="P-loop containing nucleotide triphosphate hydrolases"/>
    <property type="match status" value="1"/>
</dbReference>
<dbReference type="EMBL" id="CACRTG010000002">
    <property type="protein sequence ID" value="VYS85562.1"/>
    <property type="molecule type" value="Genomic_DNA"/>
</dbReference>
<dbReference type="SUPFAM" id="SSF48334">
    <property type="entry name" value="DNA repair protein MutS, domain III"/>
    <property type="match status" value="1"/>
</dbReference>